<name>A0AB34IJH6_PRYPA</name>
<dbReference type="EMBL" id="JBGBPQ010000026">
    <property type="protein sequence ID" value="KAL1499232.1"/>
    <property type="molecule type" value="Genomic_DNA"/>
</dbReference>
<dbReference type="Proteomes" id="UP001515480">
    <property type="component" value="Unassembled WGS sequence"/>
</dbReference>
<accession>A0AB34IJH6</accession>
<organism evidence="1 2">
    <name type="scientific">Prymnesium parvum</name>
    <name type="common">Toxic golden alga</name>
    <dbReference type="NCBI Taxonomy" id="97485"/>
    <lineage>
        <taxon>Eukaryota</taxon>
        <taxon>Haptista</taxon>
        <taxon>Haptophyta</taxon>
        <taxon>Prymnesiophyceae</taxon>
        <taxon>Prymnesiales</taxon>
        <taxon>Prymnesiaceae</taxon>
        <taxon>Prymnesium</taxon>
    </lineage>
</organism>
<gene>
    <name evidence="1" type="ORF">AB1Y20_013738</name>
</gene>
<evidence type="ECO:0000313" key="2">
    <source>
        <dbReference type="Proteomes" id="UP001515480"/>
    </source>
</evidence>
<protein>
    <submittedName>
        <fullName evidence="1">Uncharacterized protein</fullName>
    </submittedName>
</protein>
<comment type="caution">
    <text evidence="1">The sequence shown here is derived from an EMBL/GenBank/DDBJ whole genome shotgun (WGS) entry which is preliminary data.</text>
</comment>
<proteinExistence type="predicted"/>
<reference evidence="1 2" key="1">
    <citation type="journal article" date="2024" name="Science">
        <title>Giant polyketide synthase enzymes in the biosynthesis of giant marine polyether toxins.</title>
        <authorList>
            <person name="Fallon T.R."/>
            <person name="Shende V.V."/>
            <person name="Wierzbicki I.H."/>
            <person name="Pendleton A.L."/>
            <person name="Watervoot N.F."/>
            <person name="Auber R.P."/>
            <person name="Gonzalez D.J."/>
            <person name="Wisecaver J.H."/>
            <person name="Moore B.S."/>
        </authorList>
    </citation>
    <scope>NUCLEOTIDE SEQUENCE [LARGE SCALE GENOMIC DNA]</scope>
    <source>
        <strain evidence="1 2">12B1</strain>
    </source>
</reference>
<keyword evidence="2" id="KW-1185">Reference proteome</keyword>
<evidence type="ECO:0000313" key="1">
    <source>
        <dbReference type="EMBL" id="KAL1499232.1"/>
    </source>
</evidence>
<sequence>MEGAELVAVETEVAATAQGGMVAQSAGAEDTQERLQEFQVVGQDMVVMVIAENVDLGKVVGPAGVAAEEEHAVVAEEQLECQRG</sequence>
<dbReference type="AlphaFoldDB" id="A0AB34IJH6"/>